<dbReference type="OrthoDB" id="5241356at2"/>
<evidence type="ECO:0000259" key="4">
    <source>
        <dbReference type="PROSITE" id="PS50853"/>
    </source>
</evidence>
<evidence type="ECO:0000313" key="5">
    <source>
        <dbReference type="EMBL" id="SJN17644.1"/>
    </source>
</evidence>
<feature type="region of interest" description="Disordered" evidence="3">
    <location>
        <begin position="1296"/>
        <end position="1325"/>
    </location>
</feature>
<evidence type="ECO:0000313" key="6">
    <source>
        <dbReference type="Proteomes" id="UP000196778"/>
    </source>
</evidence>
<dbReference type="GO" id="GO:0000272">
    <property type="term" value="P:polysaccharide catabolic process"/>
    <property type="evidence" value="ECO:0007669"/>
    <property type="project" value="UniProtKB-KW"/>
</dbReference>
<feature type="compositionally biased region" description="Basic and acidic residues" evidence="3">
    <location>
        <begin position="1296"/>
        <end position="1310"/>
    </location>
</feature>
<keyword evidence="1" id="KW-0326">Glycosidase</keyword>
<dbReference type="InterPro" id="IPR013783">
    <property type="entry name" value="Ig-like_fold"/>
</dbReference>
<proteinExistence type="predicted"/>
<dbReference type="GO" id="GO:0016798">
    <property type="term" value="F:hydrolase activity, acting on glycosyl bonds"/>
    <property type="evidence" value="ECO:0007669"/>
    <property type="project" value="UniProtKB-KW"/>
</dbReference>
<dbReference type="CDD" id="cd00063">
    <property type="entry name" value="FN3"/>
    <property type="match status" value="1"/>
</dbReference>
<dbReference type="Gene3D" id="2.60.40.10">
    <property type="entry name" value="Immunoglobulins"/>
    <property type="match status" value="2"/>
</dbReference>
<keyword evidence="6" id="KW-1185">Reference proteome</keyword>
<evidence type="ECO:0000256" key="1">
    <source>
        <dbReference type="ARBA" id="ARBA00023295"/>
    </source>
</evidence>
<protein>
    <submittedName>
        <fullName evidence="5">Fibronectin, type III domain protein</fullName>
    </submittedName>
</protein>
<dbReference type="Proteomes" id="UP000196778">
    <property type="component" value="Unassembled WGS sequence"/>
</dbReference>
<dbReference type="EMBL" id="FUKR01000006">
    <property type="protein sequence ID" value="SJN17644.1"/>
    <property type="molecule type" value="Genomic_DNA"/>
</dbReference>
<gene>
    <name evidence="5" type="ORF">FM119_01075</name>
</gene>
<dbReference type="SUPFAM" id="SSF49265">
    <property type="entry name" value="Fibronectin type III"/>
    <property type="match status" value="1"/>
</dbReference>
<feature type="region of interest" description="Disordered" evidence="3">
    <location>
        <begin position="387"/>
        <end position="428"/>
    </location>
</feature>
<evidence type="ECO:0000256" key="3">
    <source>
        <dbReference type="SAM" id="MobiDB-lite"/>
    </source>
</evidence>
<evidence type="ECO:0000256" key="2">
    <source>
        <dbReference type="ARBA" id="ARBA00023326"/>
    </source>
</evidence>
<reference evidence="6" key="1">
    <citation type="submission" date="2017-02" db="EMBL/GenBank/DDBJ databases">
        <authorList>
            <person name="Dridi B."/>
        </authorList>
    </citation>
    <scope>NUCLEOTIDE SEQUENCE [LARGE SCALE GENOMIC DNA]</scope>
    <source>
        <strain evidence="6">EB411</strain>
    </source>
</reference>
<keyword evidence="1" id="KW-0378">Hydrolase</keyword>
<keyword evidence="2" id="KW-0624">Polysaccharide degradation</keyword>
<organism evidence="5 6">
    <name type="scientific">Mycetocola reblochoni REB411</name>
    <dbReference type="NCBI Taxonomy" id="1255698"/>
    <lineage>
        <taxon>Bacteria</taxon>
        <taxon>Bacillati</taxon>
        <taxon>Actinomycetota</taxon>
        <taxon>Actinomycetes</taxon>
        <taxon>Micrococcales</taxon>
        <taxon>Microbacteriaceae</taxon>
        <taxon>Mycetocola</taxon>
    </lineage>
</organism>
<keyword evidence="2" id="KW-0119">Carbohydrate metabolism</keyword>
<accession>A0A1R4IDJ9</accession>
<feature type="compositionally biased region" description="Basic and acidic residues" evidence="3">
    <location>
        <begin position="389"/>
        <end position="407"/>
    </location>
</feature>
<dbReference type="InterPro" id="IPR036116">
    <property type="entry name" value="FN3_sf"/>
</dbReference>
<dbReference type="Pfam" id="PF17963">
    <property type="entry name" value="Big_9"/>
    <property type="match status" value="6"/>
</dbReference>
<sequence>MGSAQSSARPARPRAVSAALSVLLIGVPVALAIANQGVPVTEPELEPRDVWVTNGDELRIGRMNAQIGELESAVSTRSATLDVLQDGENVLVHDGGFSSLEQVDTSYASLGARADVPPDAQIALRGDRLSIVDPADGRLWITDLDGGLSFSAADEEPVAELGHDAQALVLPDGEVVALAPESGQLLRFDAGGGEPETSELGPLGDPVLTAAGDTVVVVDRDAHRMIVPGGAERELPGGVVAVQQPGTAGDRLLLATDEALLRVPLGGGEITTVPAEITAPDAGAAGIARPVAVGDCDYAAWGAAARVLHSCAGSAPHRAELGGDQRDTAPVFRVNGSTVVLNDAVSGEVWRGQSDMRLVSDWETVTPPEDDAAPDGDKSSATQSFEDTIAERTDQNRPPTARDDDAGVRPGRSTVIDPLANDTDPDGDVLTISRVDELPAGWGRLTPIDGGRALQFEPDASRRSGEVVLGYRVDDGRPGGSATAEITLRVVPDEENSAPVQSRTGGTSVEAGQSISYNALTDWDDPDGDDLVLVGARSSAGDDVRTSPDGLVTLAHDGAQTGERSVEVTVSDGSAQSTGSFTVAVEERGTLGPVGAPDFGEGFVGQPIVVDPLENDVSPSGEPLELRDATATTGGITITVDRDAGTVQATAGTTGSYYVKYTLGAGSETSVGMIRVDVGDRPGDRSAPVAVRDVGFLRQGEPTRIPVLANDQSPDGSVLVVQDLAVPDEALGLSIEVVEGSIIRVSSTAALERSVQFEYTVSDGHASATAAVTVIPVPALSSHQPPVARDDAVTVRAGDVSSVAVLDNDVHPDNAVLHLDEELAEEPNRGVAFVSGDEVRIQAPEEEGEYSLVYTVGDDYGQTATARVRVTVLPLGGEVNRAPAPRTVTARVFAGASVSLALPLYGVDPDGDSTVLDGVAGSPELGAVTGQSSAELVYRASPDAAGTDEFSYKLRDPDGEIGTGTIRIGVVPRPERTLPPVAVDDAVEARPGTTVSVPVLDNDSDPNGYPVSLAEELGEVTAGAAAVVEGRRIVVTAPEEDTTVSVRYTIDNGHGGRDTAVLRVAVTPTATISSPTAVDQVVEAGDVVGERVVTVDPRAGAANPNGPVDGLRVSVEGANADAATVAEDGTLSVRRGDRRTVITYRLSSGEPGADDERSAAAFVIVPPYSDGVPPELIPGLPEQVVEQGQTRQWRLDDLVRSPTGKAVRLTGADGVSSVHSDGESSYVDEGTLRFTPAQGYRGPASITMTVSDGSRGGTSVLILPITVGDPDMTDMPPGFTPPTLTVEAGEEPVSVDLRDSTTHPNPDELSRVSYGELSGGGEGVEVSLSGSRLTASAPFGTPAGTATTVTFSVRYGDFVVEGEARVRVVSSTREPPVAVADRVDDVRPGQVVDVPVTANDQNPFPDRPLRLLEARVEAGEATASVRGSEVRVTAGATRTQTVSVLYRIGDATGDREREATGRVELVVTDVPSRPAAPELSAADGEVTATIATAPATNGSPITEYRLRTDDGKTATLARAGQSHRFDVTNGHRVSVTVVAVNAVGASAESEAATATAYGRPGAVSGAELTVTGDRWVVPTELRASWSQPHDTGGRIDRYEVRYDGRTERAAGDARSLTLTASTPGTAKAEVRACGAAGSCGPWSATNTVTTRDADDGTPTVESLRAAYRGQNIDFSGRWEFVGTVRHWQERRLVAGVEGCRFDRWVAITDPGPVTDVPVSGATGFRISADVDGWLRASCGIRLRFDDGSTSPAFDARTGERIE</sequence>
<name>A0A1R4IDJ9_9MICO</name>
<dbReference type="SUPFAM" id="SSF69304">
    <property type="entry name" value="Tricorn protease N-terminal domain"/>
    <property type="match status" value="1"/>
</dbReference>
<dbReference type="PROSITE" id="PS50853">
    <property type="entry name" value="FN3"/>
    <property type="match status" value="1"/>
</dbReference>
<dbReference type="InterPro" id="IPR003961">
    <property type="entry name" value="FN3_dom"/>
</dbReference>
<feature type="domain" description="Fibronectin type-III" evidence="4">
    <location>
        <begin position="1559"/>
        <end position="1653"/>
    </location>
</feature>
<dbReference type="RefSeq" id="WP_087135848.1">
    <property type="nucleotide sequence ID" value="NZ_FUKR01000006.1"/>
</dbReference>